<dbReference type="GO" id="GO:0043200">
    <property type="term" value="P:response to amino acid"/>
    <property type="evidence" value="ECO:0007669"/>
    <property type="project" value="TreeGrafter"/>
</dbReference>
<dbReference type="PANTHER" id="PTHR30154">
    <property type="entry name" value="LEUCINE-RESPONSIVE REGULATORY PROTEIN"/>
    <property type="match status" value="1"/>
</dbReference>
<sequence>MSKLKIDKINEAILGILQTRARITNQELADAIGLSPSAVLLRVRKLEAAGVISRYVADINIQKLADAAEYYVEITLTTQGLEERARFEKAMLANPFVIRCNQVAGPIDYLLQVMTLNTHHFERLADWLLSGDLPVQRITSIPIMRKVKPYAGFPIPAFFAGESPQE</sequence>
<accession>A0AA48GML1</accession>
<dbReference type="Gene3D" id="1.10.10.10">
    <property type="entry name" value="Winged helix-like DNA-binding domain superfamily/Winged helix DNA-binding domain"/>
    <property type="match status" value="1"/>
</dbReference>
<protein>
    <submittedName>
        <fullName evidence="5">Lrp-family transcriptional regulator</fullName>
    </submittedName>
</protein>
<dbReference type="Proteomes" id="UP001238179">
    <property type="component" value="Chromosome"/>
</dbReference>
<keyword evidence="3" id="KW-0804">Transcription</keyword>
<evidence type="ECO:0000256" key="1">
    <source>
        <dbReference type="ARBA" id="ARBA00023015"/>
    </source>
</evidence>
<dbReference type="GO" id="GO:0043565">
    <property type="term" value="F:sequence-specific DNA binding"/>
    <property type="evidence" value="ECO:0007669"/>
    <property type="project" value="InterPro"/>
</dbReference>
<evidence type="ECO:0000313" key="6">
    <source>
        <dbReference type="Proteomes" id="UP001238179"/>
    </source>
</evidence>
<dbReference type="RefSeq" id="WP_316415193.1">
    <property type="nucleotide sequence ID" value="NZ_AP027080.1"/>
</dbReference>
<evidence type="ECO:0000313" key="5">
    <source>
        <dbReference type="EMBL" id="BDU72280.1"/>
    </source>
</evidence>
<dbReference type="GO" id="GO:0005829">
    <property type="term" value="C:cytosol"/>
    <property type="evidence" value="ECO:0007669"/>
    <property type="project" value="TreeGrafter"/>
</dbReference>
<gene>
    <name evidence="5" type="ORF">METEAL_14540</name>
</gene>
<dbReference type="InterPro" id="IPR000485">
    <property type="entry name" value="AsnC-type_HTH_dom"/>
</dbReference>
<dbReference type="InterPro" id="IPR011008">
    <property type="entry name" value="Dimeric_a/b-barrel"/>
</dbReference>
<keyword evidence="6" id="KW-1185">Reference proteome</keyword>
<dbReference type="InterPro" id="IPR019888">
    <property type="entry name" value="Tscrpt_reg_AsnC-like"/>
</dbReference>
<dbReference type="InterPro" id="IPR011991">
    <property type="entry name" value="ArsR-like_HTH"/>
</dbReference>
<feature type="domain" description="HTH asnC-type" evidence="4">
    <location>
        <begin position="6"/>
        <end position="82"/>
    </location>
</feature>
<evidence type="ECO:0000259" key="4">
    <source>
        <dbReference type="PROSITE" id="PS50956"/>
    </source>
</evidence>
<dbReference type="GO" id="GO:0006355">
    <property type="term" value="P:regulation of DNA-templated transcription"/>
    <property type="evidence" value="ECO:0007669"/>
    <property type="project" value="UniProtKB-ARBA"/>
</dbReference>
<dbReference type="InterPro" id="IPR019885">
    <property type="entry name" value="Tscrpt_reg_HTH_AsnC-type_CS"/>
</dbReference>
<reference evidence="6" key="1">
    <citation type="journal article" date="2023" name="Int. J. Syst. Evol. Microbiol.">
        <title>Mesoterricola silvestris gen. nov., sp. nov., Mesoterricola sediminis sp. nov., Geothrix oryzae sp. nov., Geothrix edaphica sp. nov., Geothrix rubra sp. nov., and Geothrix limicola sp. nov., six novel members of Acidobacteriota isolated from soils.</title>
        <authorList>
            <person name="Itoh H."/>
            <person name="Sugisawa Y."/>
            <person name="Mise K."/>
            <person name="Xu Z."/>
            <person name="Kuniyasu M."/>
            <person name="Ushijima N."/>
            <person name="Kawano K."/>
            <person name="Kobayashi E."/>
            <person name="Shiratori Y."/>
            <person name="Masuda Y."/>
            <person name="Senoo K."/>
        </authorList>
    </citation>
    <scope>NUCLEOTIDE SEQUENCE [LARGE SCALE GENOMIC DNA]</scope>
    <source>
        <strain evidence="6">W79</strain>
    </source>
</reference>
<dbReference type="PANTHER" id="PTHR30154:SF34">
    <property type="entry name" value="TRANSCRIPTIONAL REGULATOR AZLB"/>
    <property type="match status" value="1"/>
</dbReference>
<dbReference type="KEGG" id="msil:METEAL_14540"/>
<keyword evidence="1" id="KW-0805">Transcription regulation</keyword>
<dbReference type="Gene3D" id="3.30.70.920">
    <property type="match status" value="1"/>
</dbReference>
<dbReference type="Pfam" id="PF01037">
    <property type="entry name" value="AsnC_trans_reg"/>
    <property type="match status" value="1"/>
</dbReference>
<dbReference type="InterPro" id="IPR036388">
    <property type="entry name" value="WH-like_DNA-bd_sf"/>
</dbReference>
<organism evidence="5 6">
    <name type="scientific">Mesoterricola silvestris</name>
    <dbReference type="NCBI Taxonomy" id="2927979"/>
    <lineage>
        <taxon>Bacteria</taxon>
        <taxon>Pseudomonadati</taxon>
        <taxon>Acidobacteriota</taxon>
        <taxon>Holophagae</taxon>
        <taxon>Holophagales</taxon>
        <taxon>Holophagaceae</taxon>
        <taxon>Mesoterricola</taxon>
    </lineage>
</organism>
<dbReference type="EMBL" id="AP027080">
    <property type="protein sequence ID" value="BDU72280.1"/>
    <property type="molecule type" value="Genomic_DNA"/>
</dbReference>
<dbReference type="CDD" id="cd00090">
    <property type="entry name" value="HTH_ARSR"/>
    <property type="match status" value="1"/>
</dbReference>
<dbReference type="SUPFAM" id="SSF46785">
    <property type="entry name" value="Winged helix' DNA-binding domain"/>
    <property type="match status" value="1"/>
</dbReference>
<dbReference type="InterPro" id="IPR036390">
    <property type="entry name" value="WH_DNA-bd_sf"/>
</dbReference>
<dbReference type="Pfam" id="PF13412">
    <property type="entry name" value="HTH_24"/>
    <property type="match status" value="1"/>
</dbReference>
<proteinExistence type="predicted"/>
<dbReference type="SMART" id="SM00344">
    <property type="entry name" value="HTH_ASNC"/>
    <property type="match status" value="1"/>
</dbReference>
<name>A0AA48GML1_9BACT</name>
<evidence type="ECO:0000256" key="2">
    <source>
        <dbReference type="ARBA" id="ARBA00023125"/>
    </source>
</evidence>
<dbReference type="PRINTS" id="PR00033">
    <property type="entry name" value="HTHASNC"/>
</dbReference>
<dbReference type="PROSITE" id="PS50956">
    <property type="entry name" value="HTH_ASNC_2"/>
    <property type="match status" value="1"/>
</dbReference>
<dbReference type="PROSITE" id="PS00519">
    <property type="entry name" value="HTH_ASNC_1"/>
    <property type="match status" value="1"/>
</dbReference>
<keyword evidence="2" id="KW-0238">DNA-binding</keyword>
<dbReference type="AlphaFoldDB" id="A0AA48GML1"/>
<dbReference type="InterPro" id="IPR019887">
    <property type="entry name" value="Tscrpt_reg_AsnC/Lrp_C"/>
</dbReference>
<evidence type="ECO:0000256" key="3">
    <source>
        <dbReference type="ARBA" id="ARBA00023163"/>
    </source>
</evidence>
<dbReference type="SUPFAM" id="SSF54909">
    <property type="entry name" value="Dimeric alpha+beta barrel"/>
    <property type="match status" value="1"/>
</dbReference>